<dbReference type="InterPro" id="IPR011990">
    <property type="entry name" value="TPR-like_helical_dom_sf"/>
</dbReference>
<evidence type="ECO:0000313" key="2">
    <source>
        <dbReference type="Proteomes" id="UP000244924"/>
    </source>
</evidence>
<dbReference type="AlphaFoldDB" id="A0A2R8B6W1"/>
<protein>
    <submittedName>
        <fullName evidence="1">Uncharacterized protein</fullName>
    </submittedName>
</protein>
<dbReference type="Gene3D" id="3.40.50.10610">
    <property type="entry name" value="ABC-type transport auxiliary lipoprotein component"/>
    <property type="match status" value="1"/>
</dbReference>
<dbReference type="EMBL" id="OMOQ01000001">
    <property type="protein sequence ID" value="SPH18270.1"/>
    <property type="molecule type" value="Genomic_DNA"/>
</dbReference>
<keyword evidence="2" id="KW-1185">Reference proteome</keyword>
<gene>
    <name evidence="1" type="ORF">DEA8626_01802</name>
</gene>
<name>A0A2R8B6W1_9RHOB</name>
<dbReference type="Proteomes" id="UP000244924">
    <property type="component" value="Unassembled WGS sequence"/>
</dbReference>
<dbReference type="PANTHER" id="PTHR12558">
    <property type="entry name" value="CELL DIVISION CYCLE 16,23,27"/>
    <property type="match status" value="1"/>
</dbReference>
<dbReference type="PANTHER" id="PTHR12558:SF33">
    <property type="entry name" value="BLL7664 PROTEIN"/>
    <property type="match status" value="1"/>
</dbReference>
<accession>A0A2R8B6W1</accession>
<evidence type="ECO:0000313" key="1">
    <source>
        <dbReference type="EMBL" id="SPH18270.1"/>
    </source>
</evidence>
<reference evidence="1 2" key="1">
    <citation type="submission" date="2018-03" db="EMBL/GenBank/DDBJ databases">
        <authorList>
            <person name="Keele B.F."/>
        </authorList>
    </citation>
    <scope>NUCLEOTIDE SEQUENCE [LARGE SCALE GENOMIC DNA]</scope>
    <source>
        <strain evidence="1 2">CECT 8626</strain>
    </source>
</reference>
<dbReference type="Gene3D" id="1.25.40.10">
    <property type="entry name" value="Tetratricopeptide repeat domain"/>
    <property type="match status" value="1"/>
</dbReference>
<sequence>MKDVVWDPRETRRESQSTINRHGSGIVSTTATAPISRGVVEQQLDRILASSQFAGTTRLNRFLRYLVEQSLAGNAAELKGYAIGVDVFDRPEDFDPAIDTIVRVQAGKLRMRLDLYYAQEGVDDPLRIVIPKGSYSPHFEVAFDPEAADEAAPGEADTARYSIAVLPFDNLSGDPAQEFIADGFTEEILNALARFRELKVISRHSTFRYKDRPADPRDIGNDLGVRYIVEGSVRRWEDQVRVTAQLIDAETGAHLSSEVFDRTLSAQGLFEIEEEVAARIAAEIAEPHGVIHRLGTRRRAGTEALDAYECRLLASEYWRKPTEETHARVRDLLERAVAIDPDYAGAWAMLSIVYGDELRGGYNLRPDPLNRALAAAQRAVELDPLDVAGHHALFLMHYHLGEFGRFRAAADTALRLNPNYPDMLADLAVCTAFTRDWGEGLRIMKRAMRLSPNPPGWYYWLPAWRLYLDDRHEEALTQVHLGGKSAWGFEILFEAMVLGQLGRVKEARPLVEAIEADPDRFKHLVSHNFRLWHAPDELKTKIREGWRKAGVVTEL</sequence>
<organism evidence="1 2">
    <name type="scientific">Albidovulum aquaemixtae</name>
    <dbReference type="NCBI Taxonomy" id="1542388"/>
    <lineage>
        <taxon>Bacteria</taxon>
        <taxon>Pseudomonadati</taxon>
        <taxon>Pseudomonadota</taxon>
        <taxon>Alphaproteobacteria</taxon>
        <taxon>Rhodobacterales</taxon>
        <taxon>Paracoccaceae</taxon>
        <taxon>Albidovulum</taxon>
    </lineage>
</organism>
<proteinExistence type="predicted"/>
<dbReference type="SUPFAM" id="SSF48452">
    <property type="entry name" value="TPR-like"/>
    <property type="match status" value="1"/>
</dbReference>